<accession>A0ACD0P2J2</accession>
<dbReference type="EMBL" id="KZ819784">
    <property type="protein sequence ID" value="PWN52315.1"/>
    <property type="molecule type" value="Genomic_DNA"/>
</dbReference>
<organism evidence="1 2">
    <name type="scientific">Violaceomyces palustris</name>
    <dbReference type="NCBI Taxonomy" id="1673888"/>
    <lineage>
        <taxon>Eukaryota</taxon>
        <taxon>Fungi</taxon>
        <taxon>Dikarya</taxon>
        <taxon>Basidiomycota</taxon>
        <taxon>Ustilaginomycotina</taxon>
        <taxon>Ustilaginomycetes</taxon>
        <taxon>Violaceomycetales</taxon>
        <taxon>Violaceomycetaceae</taxon>
        <taxon>Violaceomyces</taxon>
    </lineage>
</organism>
<proteinExistence type="predicted"/>
<name>A0ACD0P2J2_9BASI</name>
<protein>
    <submittedName>
        <fullName evidence="1">Clavaminate synthase-like protein</fullName>
    </submittedName>
</protein>
<evidence type="ECO:0000313" key="1">
    <source>
        <dbReference type="EMBL" id="PWN52315.1"/>
    </source>
</evidence>
<reference evidence="1 2" key="1">
    <citation type="journal article" date="2018" name="Mol. Biol. Evol.">
        <title>Broad Genomic Sampling Reveals a Smut Pathogenic Ancestry of the Fungal Clade Ustilaginomycotina.</title>
        <authorList>
            <person name="Kijpornyongpan T."/>
            <person name="Mondo S.J."/>
            <person name="Barry K."/>
            <person name="Sandor L."/>
            <person name="Lee J."/>
            <person name="Lipzen A."/>
            <person name="Pangilinan J."/>
            <person name="LaButti K."/>
            <person name="Hainaut M."/>
            <person name="Henrissat B."/>
            <person name="Grigoriev I.V."/>
            <person name="Spatafora J.W."/>
            <person name="Aime M.C."/>
        </authorList>
    </citation>
    <scope>NUCLEOTIDE SEQUENCE [LARGE SCALE GENOMIC DNA]</scope>
    <source>
        <strain evidence="1 2">SA 807</strain>
    </source>
</reference>
<dbReference type="Proteomes" id="UP000245626">
    <property type="component" value="Unassembled WGS sequence"/>
</dbReference>
<sequence length="416" mass="45928">MTAPVLTLSPLPQSKLEGTPQTEIDPEFGRIATGLDLDQVKSFSPELVSQIQSALFKHGVLIFPSQKVSPEAQYALTRSFDPDCTSYGHGDVIKEKEDVEKKKIPAASILHPDLKTIPRVRQVQLIGNGLVKSHEGLENAQLRHPHHKTFHDTVISQEDEDKGHTRFYRWHIDAALYNLSPPLVTTLYGVKVPTGPAQLVRYDDGTGETLPVPLGTTAFVSGQQMFDRLSPAEKSLAVRTKVVYAPHPYVWMSKAKSRSTGLGLESQGLELGPEQLPVVEEEKIKVLPMCWKNPSTGGLHLQVHPSAVKELIVSPIPVVEGKAASADSLYPSGAHITDLEEVRSIVYSLQRPAISPAKVYAHDWKEGDFCLFHNQGVLHSVVGAFKEEEIRMFHQCNLAASKDPEGPNQEDLEMWA</sequence>
<keyword evidence="2" id="KW-1185">Reference proteome</keyword>
<evidence type="ECO:0000313" key="2">
    <source>
        <dbReference type="Proteomes" id="UP000245626"/>
    </source>
</evidence>
<gene>
    <name evidence="1" type="ORF">IE53DRAFT_340826</name>
</gene>